<evidence type="ECO:0000259" key="5">
    <source>
        <dbReference type="PROSITE" id="PS50089"/>
    </source>
</evidence>
<proteinExistence type="predicted"/>
<dbReference type="OrthoDB" id="252722at2759"/>
<accession>A0A8C9RK02</accession>
<organism evidence="6 7">
    <name type="scientific">Scleropages formosus</name>
    <name type="common">Asian bonytongue</name>
    <name type="synonym">Osteoglossum formosum</name>
    <dbReference type="NCBI Taxonomy" id="113540"/>
    <lineage>
        <taxon>Eukaryota</taxon>
        <taxon>Metazoa</taxon>
        <taxon>Chordata</taxon>
        <taxon>Craniata</taxon>
        <taxon>Vertebrata</taxon>
        <taxon>Euteleostomi</taxon>
        <taxon>Actinopterygii</taxon>
        <taxon>Neopterygii</taxon>
        <taxon>Teleostei</taxon>
        <taxon>Osteoglossocephala</taxon>
        <taxon>Osteoglossomorpha</taxon>
        <taxon>Osteoglossiformes</taxon>
        <taxon>Osteoglossidae</taxon>
        <taxon>Scleropages</taxon>
    </lineage>
</organism>
<dbReference type="PANTHER" id="PTHR22791:SF4">
    <property type="entry name" value="RING FINGER PROTEIN 223"/>
    <property type="match status" value="1"/>
</dbReference>
<evidence type="ECO:0000313" key="7">
    <source>
        <dbReference type="Proteomes" id="UP000694397"/>
    </source>
</evidence>
<keyword evidence="1" id="KW-0479">Metal-binding</keyword>
<dbReference type="InterPro" id="IPR027370">
    <property type="entry name" value="Znf-RING_euk"/>
</dbReference>
<evidence type="ECO:0000256" key="1">
    <source>
        <dbReference type="ARBA" id="ARBA00022723"/>
    </source>
</evidence>
<dbReference type="AlphaFoldDB" id="A0A8C9RK02"/>
<dbReference type="InterPro" id="IPR013083">
    <property type="entry name" value="Znf_RING/FYVE/PHD"/>
</dbReference>
<dbReference type="GO" id="GO:0061630">
    <property type="term" value="F:ubiquitin protein ligase activity"/>
    <property type="evidence" value="ECO:0007669"/>
    <property type="project" value="TreeGrafter"/>
</dbReference>
<dbReference type="CDD" id="cd16556">
    <property type="entry name" value="RING-HC_RNF183-like"/>
    <property type="match status" value="1"/>
</dbReference>
<sequence>MAQQLEQGGDRPECSICFSTYDNVFKTPKLLACTHTFCLECVSRLTAQSSGAEGRIPCPFCRQLTSIPERGPPALTTCQEVLNKLPAHLQHGEQVWLEGKKLCYLRPPSQPYVLRKTELSQRDSCGPSAGTKRKQQMQTCLLTTQTDRLLILCFFFFPCVCSHIVNHLC</sequence>
<feature type="domain" description="RING-type" evidence="5">
    <location>
        <begin position="14"/>
        <end position="62"/>
    </location>
</feature>
<dbReference type="Pfam" id="PF13445">
    <property type="entry name" value="zf-RING_UBOX"/>
    <property type="match status" value="1"/>
</dbReference>
<keyword evidence="7" id="KW-1185">Reference proteome</keyword>
<evidence type="ECO:0000313" key="6">
    <source>
        <dbReference type="Ensembl" id="ENSSFOP00015015239.2"/>
    </source>
</evidence>
<dbReference type="Ensembl" id="ENSSFOT00015015420.2">
    <property type="protein sequence ID" value="ENSSFOP00015015239.2"/>
    <property type="gene ID" value="ENSSFOG00015009833.2"/>
</dbReference>
<dbReference type="Proteomes" id="UP000694397">
    <property type="component" value="Chromosome 2"/>
</dbReference>
<dbReference type="GeneTree" id="ENSGT00940000163259"/>
<reference evidence="6 7" key="1">
    <citation type="submission" date="2019-04" db="EMBL/GenBank/DDBJ databases">
        <authorList>
            <consortium name="Wellcome Sanger Institute Data Sharing"/>
        </authorList>
    </citation>
    <scope>NUCLEOTIDE SEQUENCE [LARGE SCALE GENOMIC DNA]</scope>
</reference>
<dbReference type="GO" id="GO:0008270">
    <property type="term" value="F:zinc ion binding"/>
    <property type="evidence" value="ECO:0007669"/>
    <property type="project" value="UniProtKB-KW"/>
</dbReference>
<dbReference type="PROSITE" id="PS00518">
    <property type="entry name" value="ZF_RING_1"/>
    <property type="match status" value="1"/>
</dbReference>
<evidence type="ECO:0000256" key="2">
    <source>
        <dbReference type="ARBA" id="ARBA00022771"/>
    </source>
</evidence>
<dbReference type="SMART" id="SM00184">
    <property type="entry name" value="RING"/>
    <property type="match status" value="1"/>
</dbReference>
<reference evidence="6" key="3">
    <citation type="submission" date="2025-09" db="UniProtKB">
        <authorList>
            <consortium name="Ensembl"/>
        </authorList>
    </citation>
    <scope>IDENTIFICATION</scope>
</reference>
<name>A0A8C9RK02_SCLFO</name>
<dbReference type="GO" id="GO:0016567">
    <property type="term" value="P:protein ubiquitination"/>
    <property type="evidence" value="ECO:0007669"/>
    <property type="project" value="TreeGrafter"/>
</dbReference>
<dbReference type="InterPro" id="IPR017907">
    <property type="entry name" value="Znf_RING_CS"/>
</dbReference>
<dbReference type="InterPro" id="IPR001841">
    <property type="entry name" value="Znf_RING"/>
</dbReference>
<dbReference type="PROSITE" id="PS50089">
    <property type="entry name" value="ZF_RING_2"/>
    <property type="match status" value="1"/>
</dbReference>
<keyword evidence="3" id="KW-0862">Zinc</keyword>
<dbReference type="Gene3D" id="3.30.40.10">
    <property type="entry name" value="Zinc/RING finger domain, C3HC4 (zinc finger)"/>
    <property type="match status" value="1"/>
</dbReference>
<dbReference type="PANTHER" id="PTHR22791">
    <property type="entry name" value="RING-TYPE DOMAIN-CONTAINING PROTEIN"/>
    <property type="match status" value="1"/>
</dbReference>
<evidence type="ECO:0000256" key="4">
    <source>
        <dbReference type="PROSITE-ProRule" id="PRU00175"/>
    </source>
</evidence>
<gene>
    <name evidence="6" type="primary">RNF223</name>
</gene>
<evidence type="ECO:0000256" key="3">
    <source>
        <dbReference type="ARBA" id="ARBA00022833"/>
    </source>
</evidence>
<reference evidence="6" key="2">
    <citation type="submission" date="2025-08" db="UniProtKB">
        <authorList>
            <consortium name="Ensembl"/>
        </authorList>
    </citation>
    <scope>IDENTIFICATION</scope>
</reference>
<protein>
    <submittedName>
        <fullName evidence="6">Ring finger protein 223</fullName>
    </submittedName>
</protein>
<keyword evidence="2 4" id="KW-0863">Zinc-finger</keyword>
<dbReference type="SUPFAM" id="SSF57850">
    <property type="entry name" value="RING/U-box"/>
    <property type="match status" value="1"/>
</dbReference>
<dbReference type="InterPro" id="IPR051435">
    <property type="entry name" value="RING_finger_E3_ubiq-ligases"/>
</dbReference>